<dbReference type="RefSeq" id="XP_013410698.1">
    <property type="nucleotide sequence ID" value="XM_013555244.1"/>
</dbReference>
<dbReference type="KEGG" id="lak:106173910"/>
<feature type="region of interest" description="Disordered" evidence="1">
    <location>
        <begin position="164"/>
        <end position="210"/>
    </location>
</feature>
<keyword evidence="2" id="KW-1185">Reference proteome</keyword>
<feature type="region of interest" description="Disordered" evidence="1">
    <location>
        <begin position="271"/>
        <end position="312"/>
    </location>
</feature>
<dbReference type="Proteomes" id="UP000085678">
    <property type="component" value="Unplaced"/>
</dbReference>
<evidence type="ECO:0000313" key="2">
    <source>
        <dbReference type="Proteomes" id="UP000085678"/>
    </source>
</evidence>
<feature type="region of interest" description="Disordered" evidence="1">
    <location>
        <begin position="83"/>
        <end position="122"/>
    </location>
</feature>
<evidence type="ECO:0000313" key="3">
    <source>
        <dbReference type="RefSeq" id="XP_013410696.1"/>
    </source>
</evidence>
<name>A0A1S3JK00_LINAN</name>
<organism evidence="2 4">
    <name type="scientific">Lingula anatina</name>
    <name type="common">Brachiopod</name>
    <name type="synonym">Lingula unguis</name>
    <dbReference type="NCBI Taxonomy" id="7574"/>
    <lineage>
        <taxon>Eukaryota</taxon>
        <taxon>Metazoa</taxon>
        <taxon>Spiralia</taxon>
        <taxon>Lophotrochozoa</taxon>
        <taxon>Brachiopoda</taxon>
        <taxon>Linguliformea</taxon>
        <taxon>Lingulata</taxon>
        <taxon>Lingulida</taxon>
        <taxon>Linguloidea</taxon>
        <taxon>Lingulidae</taxon>
        <taxon>Lingula</taxon>
    </lineage>
</organism>
<dbReference type="OrthoDB" id="6114324at2759"/>
<accession>A0A1S3JK00</accession>
<sequence>MNKVMDQRSSQPKSSLTKVLLKDNVAMQQVLEKQISTLSVEQKRIEKILELSRRTFIHKQTKKQKQLEKIGLTHISILPNIDPHQTRCQSSSNARRLHSRSRSSPQVHWDLPGSRLETGQGQTEATMITHRSLTDLNSCSLKKSEAKVDSKEELKMPRITVDEGDAPVADSRPGSSTLRHCKSAGDLQRSLSVPDDVHDKDQETTLPSLEDTMQARRHTIFSPTQRQFTGYPRGFSSKLRTRRATIAFPVLMDQSQVMNDPRFLGLKNALIPLNEPEPEPAEESSEESEEEEEEVVRRPRNAMFISAADLDD</sequence>
<gene>
    <name evidence="3 4" type="primary">LOC106173910</name>
</gene>
<evidence type="ECO:0000256" key="1">
    <source>
        <dbReference type="SAM" id="MobiDB-lite"/>
    </source>
</evidence>
<dbReference type="AlphaFoldDB" id="A0A1S3JK00"/>
<dbReference type="RefSeq" id="XP_013410696.1">
    <property type="nucleotide sequence ID" value="XM_013555242.1"/>
</dbReference>
<protein>
    <submittedName>
        <fullName evidence="3 4">Uncharacterized protein LOC106173910</fullName>
    </submittedName>
</protein>
<feature type="compositionally biased region" description="Acidic residues" evidence="1">
    <location>
        <begin position="276"/>
        <end position="294"/>
    </location>
</feature>
<evidence type="ECO:0000313" key="4">
    <source>
        <dbReference type="RefSeq" id="XP_013410698.1"/>
    </source>
</evidence>
<dbReference type="GeneID" id="106173910"/>
<proteinExistence type="predicted"/>
<reference evidence="3 4" key="1">
    <citation type="submission" date="2025-04" db="UniProtKB">
        <authorList>
            <consortium name="RefSeq"/>
        </authorList>
    </citation>
    <scope>IDENTIFICATION</scope>
    <source>
        <tissue evidence="3 4">Gonads</tissue>
    </source>
</reference>